<dbReference type="GO" id="GO:0016020">
    <property type="term" value="C:membrane"/>
    <property type="evidence" value="ECO:0007669"/>
    <property type="project" value="UniProtKB-SubCell"/>
</dbReference>
<name>A0A7W9JKD0_9MICC</name>
<dbReference type="RefSeq" id="WP_338104300.1">
    <property type="nucleotide sequence ID" value="NZ_BAABAG010000013.1"/>
</dbReference>
<feature type="transmembrane region" description="Helical" evidence="5">
    <location>
        <begin position="55"/>
        <end position="82"/>
    </location>
</feature>
<evidence type="ECO:0000259" key="6">
    <source>
        <dbReference type="Pfam" id="PF13515"/>
    </source>
</evidence>
<dbReference type="EMBL" id="JACHMW010000001">
    <property type="protein sequence ID" value="MBB5849056.1"/>
    <property type="molecule type" value="Genomic_DNA"/>
</dbReference>
<dbReference type="Pfam" id="PF13515">
    <property type="entry name" value="FUSC_2"/>
    <property type="match status" value="1"/>
</dbReference>
<keyword evidence="2 5" id="KW-0812">Transmembrane</keyword>
<sequence length="175" mass="18057">MVAAGVAGVVATLLAAPAGVHHNDWAMVAAVVPLVGHSTRYRVSRGLQRVIGTFLGLVLTAGIILLDPPVIVLVLIIAVLQVAAELYIARQDVIAQTVVTPLALLSTMLVGVTAGGAGSLMAAEGLQHLADRGVETVIGAAVGIVCVLFPWAWRRWVWGSPDPTRAIPVVRGPGS</sequence>
<gene>
    <name evidence="7" type="ORF">HDA33_001620</name>
</gene>
<evidence type="ECO:0000256" key="2">
    <source>
        <dbReference type="ARBA" id="ARBA00022692"/>
    </source>
</evidence>
<dbReference type="Proteomes" id="UP000567246">
    <property type="component" value="Unassembled WGS sequence"/>
</dbReference>
<dbReference type="AlphaFoldDB" id="A0A7W9JKD0"/>
<keyword evidence="4 5" id="KW-0472">Membrane</keyword>
<evidence type="ECO:0000313" key="7">
    <source>
        <dbReference type="EMBL" id="MBB5849056.1"/>
    </source>
</evidence>
<feature type="domain" description="Integral membrane bound transporter" evidence="6">
    <location>
        <begin position="11"/>
        <end position="146"/>
    </location>
</feature>
<comment type="caution">
    <text evidence="7">The sequence shown here is derived from an EMBL/GenBank/DDBJ whole genome shotgun (WGS) entry which is preliminary data.</text>
</comment>
<organism evidence="7 8">
    <name type="scientific">Micrococcus endophyticus</name>
    <dbReference type="NCBI Taxonomy" id="455343"/>
    <lineage>
        <taxon>Bacteria</taxon>
        <taxon>Bacillati</taxon>
        <taxon>Actinomycetota</taxon>
        <taxon>Actinomycetes</taxon>
        <taxon>Micrococcales</taxon>
        <taxon>Micrococcaceae</taxon>
        <taxon>Micrococcus</taxon>
    </lineage>
</organism>
<keyword evidence="8" id="KW-1185">Reference proteome</keyword>
<reference evidence="7 8" key="1">
    <citation type="submission" date="2020-08" db="EMBL/GenBank/DDBJ databases">
        <title>Sequencing the genomes of 1000 actinobacteria strains.</title>
        <authorList>
            <person name="Klenk H.-P."/>
        </authorList>
    </citation>
    <scope>NUCLEOTIDE SEQUENCE [LARGE SCALE GENOMIC DNA]</scope>
    <source>
        <strain evidence="7 8">DSM 17945</strain>
    </source>
</reference>
<accession>A0A7W9JKD0</accession>
<dbReference type="InterPro" id="IPR049453">
    <property type="entry name" value="Memb_transporter_dom"/>
</dbReference>
<evidence type="ECO:0000256" key="1">
    <source>
        <dbReference type="ARBA" id="ARBA00004141"/>
    </source>
</evidence>
<feature type="transmembrane region" description="Helical" evidence="5">
    <location>
        <begin position="134"/>
        <end position="153"/>
    </location>
</feature>
<protein>
    <submittedName>
        <fullName evidence="7">Putative membrane protein YccC</fullName>
    </submittedName>
</protein>
<evidence type="ECO:0000256" key="3">
    <source>
        <dbReference type="ARBA" id="ARBA00022989"/>
    </source>
</evidence>
<keyword evidence="3 5" id="KW-1133">Transmembrane helix</keyword>
<feature type="transmembrane region" description="Helical" evidence="5">
    <location>
        <begin position="102"/>
        <end position="122"/>
    </location>
</feature>
<evidence type="ECO:0000313" key="8">
    <source>
        <dbReference type="Proteomes" id="UP000567246"/>
    </source>
</evidence>
<proteinExistence type="predicted"/>
<comment type="subcellular location">
    <subcellularLocation>
        <location evidence="1">Membrane</location>
        <topology evidence="1">Multi-pass membrane protein</topology>
    </subcellularLocation>
</comment>
<evidence type="ECO:0000256" key="4">
    <source>
        <dbReference type="ARBA" id="ARBA00023136"/>
    </source>
</evidence>
<evidence type="ECO:0000256" key="5">
    <source>
        <dbReference type="SAM" id="Phobius"/>
    </source>
</evidence>